<dbReference type="PANTHER" id="PTHR42852:SF13">
    <property type="entry name" value="PROTEIN DIPZ"/>
    <property type="match status" value="1"/>
</dbReference>
<comment type="caution">
    <text evidence="3">The sequence shown here is derived from an EMBL/GenBank/DDBJ whole genome shotgun (WGS) entry which is preliminary data.</text>
</comment>
<gene>
    <name evidence="3" type="ORF">JAY77_10575</name>
</gene>
<evidence type="ECO:0000313" key="3">
    <source>
        <dbReference type="EMBL" id="MCG7978568.1"/>
    </source>
</evidence>
<dbReference type="GO" id="GO:0016491">
    <property type="term" value="F:oxidoreductase activity"/>
    <property type="evidence" value="ECO:0007669"/>
    <property type="project" value="InterPro"/>
</dbReference>
<dbReference type="SUPFAM" id="SSF52833">
    <property type="entry name" value="Thioredoxin-like"/>
    <property type="match status" value="1"/>
</dbReference>
<dbReference type="AlphaFoldDB" id="A0A9E4TU11"/>
<accession>A0A9E4TU11</accession>
<protein>
    <submittedName>
        <fullName evidence="3">TlpA family protein disulfide reductase</fullName>
    </submittedName>
</protein>
<dbReference type="PROSITE" id="PS51352">
    <property type="entry name" value="THIOREDOXIN_2"/>
    <property type="match status" value="1"/>
</dbReference>
<dbReference type="InterPro" id="IPR050553">
    <property type="entry name" value="Thioredoxin_ResA/DsbE_sf"/>
</dbReference>
<evidence type="ECO:0000259" key="2">
    <source>
        <dbReference type="PROSITE" id="PS51352"/>
    </source>
</evidence>
<dbReference type="Pfam" id="PF00578">
    <property type="entry name" value="AhpC-TSA"/>
    <property type="match status" value="1"/>
</dbReference>
<feature type="domain" description="Thioredoxin" evidence="2">
    <location>
        <begin position="22"/>
        <end position="178"/>
    </location>
</feature>
<organism evidence="3 4">
    <name type="scientific">Candidatus Thiodiazotropha taylori</name>
    <dbReference type="NCBI Taxonomy" id="2792791"/>
    <lineage>
        <taxon>Bacteria</taxon>
        <taxon>Pseudomonadati</taxon>
        <taxon>Pseudomonadota</taxon>
        <taxon>Gammaproteobacteria</taxon>
        <taxon>Chromatiales</taxon>
        <taxon>Sedimenticolaceae</taxon>
        <taxon>Candidatus Thiodiazotropha</taxon>
    </lineage>
</organism>
<sequence>MRNLTFVSFLFTILLMTPPLTAGTYPMAPALDVDEWINGDGVTLDDLKGKVVVIDFFQMWCPGCNDFSIPLVAHWEQRFAEEIAAGQLVMLSIHTVFEGHDYQRTERLIPYLKKKGINHLVGVDRHQGNDPTPQTMKLFRTRGTPEMAILDKQGRIRFQRFGGFDAETATTLIHDLLQESVD</sequence>
<dbReference type="PANTHER" id="PTHR42852">
    <property type="entry name" value="THIOL:DISULFIDE INTERCHANGE PROTEIN DSBE"/>
    <property type="match status" value="1"/>
</dbReference>
<dbReference type="EMBL" id="JAEPCR010000047">
    <property type="protein sequence ID" value="MCG7978568.1"/>
    <property type="molecule type" value="Genomic_DNA"/>
</dbReference>
<dbReference type="InterPro" id="IPR000866">
    <property type="entry name" value="AhpC/TSA"/>
</dbReference>
<dbReference type="Gene3D" id="3.40.30.10">
    <property type="entry name" value="Glutaredoxin"/>
    <property type="match status" value="1"/>
</dbReference>
<dbReference type="Proteomes" id="UP000886674">
    <property type="component" value="Unassembled WGS sequence"/>
</dbReference>
<keyword evidence="1" id="KW-0732">Signal</keyword>
<proteinExistence type="predicted"/>
<name>A0A9E4TU11_9GAMM</name>
<dbReference type="GO" id="GO:0016209">
    <property type="term" value="F:antioxidant activity"/>
    <property type="evidence" value="ECO:0007669"/>
    <property type="project" value="InterPro"/>
</dbReference>
<evidence type="ECO:0000313" key="4">
    <source>
        <dbReference type="Proteomes" id="UP000886674"/>
    </source>
</evidence>
<feature type="signal peptide" evidence="1">
    <location>
        <begin position="1"/>
        <end position="22"/>
    </location>
</feature>
<evidence type="ECO:0000256" key="1">
    <source>
        <dbReference type="SAM" id="SignalP"/>
    </source>
</evidence>
<dbReference type="InterPro" id="IPR013766">
    <property type="entry name" value="Thioredoxin_domain"/>
</dbReference>
<reference evidence="3" key="1">
    <citation type="journal article" date="2021" name="Proc. Natl. Acad. Sci. U.S.A.">
        <title>Global biogeography of chemosynthetic symbionts reveals both localized and globally distributed symbiont groups. .</title>
        <authorList>
            <person name="Osvatic J.T."/>
            <person name="Wilkins L.G.E."/>
            <person name="Leibrecht L."/>
            <person name="Leray M."/>
            <person name="Zauner S."/>
            <person name="Polzin J."/>
            <person name="Camacho Y."/>
            <person name="Gros O."/>
            <person name="van Gils J.A."/>
            <person name="Eisen J.A."/>
            <person name="Petersen J.M."/>
            <person name="Yuen B."/>
        </authorList>
    </citation>
    <scope>NUCLEOTIDE SEQUENCE</scope>
    <source>
        <strain evidence="3">MAGclacostrist055</strain>
    </source>
</reference>
<dbReference type="CDD" id="cd02966">
    <property type="entry name" value="TlpA_like_family"/>
    <property type="match status" value="1"/>
</dbReference>
<dbReference type="InterPro" id="IPR036249">
    <property type="entry name" value="Thioredoxin-like_sf"/>
</dbReference>
<feature type="chain" id="PRO_5039661578" evidence="1">
    <location>
        <begin position="23"/>
        <end position="182"/>
    </location>
</feature>